<feature type="region of interest" description="Disordered" evidence="9">
    <location>
        <begin position="342"/>
        <end position="423"/>
    </location>
</feature>
<evidence type="ECO:0000256" key="8">
    <source>
        <dbReference type="RuleBase" id="RU000304"/>
    </source>
</evidence>
<dbReference type="SUPFAM" id="SSF56112">
    <property type="entry name" value="Protein kinase-like (PK-like)"/>
    <property type="match status" value="1"/>
</dbReference>
<dbReference type="FunFam" id="1.10.510.10:FF:000596">
    <property type="entry name" value="CK1 family protein kinase"/>
    <property type="match status" value="1"/>
</dbReference>
<keyword evidence="5" id="KW-0418">Kinase</keyword>
<accession>A0A1S2YAC5</accession>
<sequence>MERVVGGKFKIGRKIGSGSFGEIYIASNMDNSEIVAVKMENRKTRHPQLLYEAKLYSILQGDSGIPSMKWCGTDGDDNILVMDLLGRSLEDLFVFCGMKFSLRTVLMLADQMLSRIEYLHSKGFLHRDIKPDNFLMGLRKKASQVYIIDFGLGKRYRDPKTNTHIPYRENKNLTGTARYASCNTHLGIEQSRRDDLESIGYVLMYFLRGSLPWQGLKAVDKKEKYDKIREKKLSTPFETLCKSYPVEFAAYFHYCRSLTFDQDPDYGFLKRLFRDLFTREGYEYDHLFDWTILKHQQTQQTRRQNQSSPSDAVPSSLEPVVMEKHSGVNNSPQITVTKLLSNLDRRMQPKPSNVKNMNAKNHTEKHTVNNGPSTSSAMPKSTAENVSKPDRPTGTSNLGRVFGGNSHVSSSWIPSLRRISSAK</sequence>
<evidence type="ECO:0000313" key="11">
    <source>
        <dbReference type="Proteomes" id="UP000087171"/>
    </source>
</evidence>
<dbReference type="KEGG" id="cam:101501919"/>
<protein>
    <recommendedName>
        <fullName evidence="2">non-specific serine/threonine protein kinase</fullName>
        <ecNumber evidence="2">2.7.11.1</ecNumber>
    </recommendedName>
</protein>
<evidence type="ECO:0000256" key="3">
    <source>
        <dbReference type="ARBA" id="ARBA00022679"/>
    </source>
</evidence>
<keyword evidence="8" id="KW-0723">Serine/threonine-protein kinase</keyword>
<name>A0A1S2YAC5_CICAR</name>
<reference evidence="11" key="1">
    <citation type="journal article" date="2013" name="Nat. Biotechnol.">
        <title>Draft genome sequence of chickpea (Cicer arietinum) provides a resource for trait improvement.</title>
        <authorList>
            <person name="Varshney R.K."/>
            <person name="Song C."/>
            <person name="Saxena R.K."/>
            <person name="Azam S."/>
            <person name="Yu S."/>
            <person name="Sharpe A.G."/>
            <person name="Cannon S."/>
            <person name="Baek J."/>
            <person name="Rosen B.D."/>
            <person name="Tar'an B."/>
            <person name="Millan T."/>
            <person name="Zhang X."/>
            <person name="Ramsay L.D."/>
            <person name="Iwata A."/>
            <person name="Wang Y."/>
            <person name="Nelson W."/>
            <person name="Farmer A.D."/>
            <person name="Gaur P.M."/>
            <person name="Soderlund C."/>
            <person name="Penmetsa R.V."/>
            <person name="Xu C."/>
            <person name="Bharti A.K."/>
            <person name="He W."/>
            <person name="Winter P."/>
            <person name="Zhao S."/>
            <person name="Hane J.K."/>
            <person name="Carrasquilla-Garcia N."/>
            <person name="Condie J.A."/>
            <person name="Upadhyaya H.D."/>
            <person name="Luo M.C."/>
            <person name="Thudi M."/>
            <person name="Gowda C.L."/>
            <person name="Singh N.P."/>
            <person name="Lichtenzveig J."/>
            <person name="Gali K.K."/>
            <person name="Rubio J."/>
            <person name="Nadarajan N."/>
            <person name="Dolezel J."/>
            <person name="Bansal K.C."/>
            <person name="Xu X."/>
            <person name="Edwards D."/>
            <person name="Zhang G."/>
            <person name="Kahl G."/>
            <person name="Gil J."/>
            <person name="Singh K.B."/>
            <person name="Datta S.K."/>
            <person name="Jackson S.A."/>
            <person name="Wang J."/>
            <person name="Cook D.R."/>
        </authorList>
    </citation>
    <scope>NUCLEOTIDE SEQUENCE [LARGE SCALE GENOMIC DNA]</scope>
    <source>
        <strain evidence="11">cv. CDC Frontier</strain>
    </source>
</reference>
<feature type="compositionally biased region" description="Polar residues" evidence="9">
    <location>
        <begin position="368"/>
        <end position="385"/>
    </location>
</feature>
<dbReference type="EC" id="2.7.11.1" evidence="2"/>
<organism evidence="11 12">
    <name type="scientific">Cicer arietinum</name>
    <name type="common">Chickpea</name>
    <name type="synonym">Garbanzo</name>
    <dbReference type="NCBI Taxonomy" id="3827"/>
    <lineage>
        <taxon>Eukaryota</taxon>
        <taxon>Viridiplantae</taxon>
        <taxon>Streptophyta</taxon>
        <taxon>Embryophyta</taxon>
        <taxon>Tracheophyta</taxon>
        <taxon>Spermatophyta</taxon>
        <taxon>Magnoliopsida</taxon>
        <taxon>eudicotyledons</taxon>
        <taxon>Gunneridae</taxon>
        <taxon>Pentapetalae</taxon>
        <taxon>rosids</taxon>
        <taxon>fabids</taxon>
        <taxon>Fabales</taxon>
        <taxon>Fabaceae</taxon>
        <taxon>Papilionoideae</taxon>
        <taxon>50 kb inversion clade</taxon>
        <taxon>NPAAA clade</taxon>
        <taxon>Hologalegina</taxon>
        <taxon>IRL clade</taxon>
        <taxon>Cicereae</taxon>
        <taxon>Cicer</taxon>
    </lineage>
</organism>
<keyword evidence="4 7" id="KW-0547">Nucleotide-binding</keyword>
<reference evidence="12" key="2">
    <citation type="submission" date="2025-08" db="UniProtKB">
        <authorList>
            <consortium name="RefSeq"/>
        </authorList>
    </citation>
    <scope>IDENTIFICATION</scope>
    <source>
        <tissue evidence="12">Etiolated seedlings</tissue>
    </source>
</reference>
<evidence type="ECO:0000256" key="4">
    <source>
        <dbReference type="ARBA" id="ARBA00022741"/>
    </source>
</evidence>
<dbReference type="PANTHER" id="PTHR11909">
    <property type="entry name" value="CASEIN KINASE-RELATED"/>
    <property type="match status" value="1"/>
</dbReference>
<dbReference type="GeneID" id="101501919"/>
<feature type="domain" description="Protein kinase" evidence="10">
    <location>
        <begin position="9"/>
        <end position="277"/>
    </location>
</feature>
<proteinExistence type="inferred from homology"/>
<feature type="compositionally biased region" description="Polar residues" evidence="9">
    <location>
        <begin position="350"/>
        <end position="360"/>
    </location>
</feature>
<keyword evidence="11" id="KW-1185">Reference proteome</keyword>
<dbReference type="PROSITE" id="PS00107">
    <property type="entry name" value="PROTEIN_KINASE_ATP"/>
    <property type="match status" value="1"/>
</dbReference>
<dbReference type="OrthoDB" id="5800476at2759"/>
<dbReference type="Gene3D" id="1.10.510.10">
    <property type="entry name" value="Transferase(Phosphotransferase) domain 1"/>
    <property type="match status" value="1"/>
</dbReference>
<evidence type="ECO:0000313" key="12">
    <source>
        <dbReference type="RefSeq" id="XP_004501171.1"/>
    </source>
</evidence>
<keyword evidence="6 7" id="KW-0067">ATP-binding</keyword>
<dbReference type="InterPro" id="IPR017441">
    <property type="entry name" value="Protein_kinase_ATP_BS"/>
</dbReference>
<dbReference type="PROSITE" id="PS00108">
    <property type="entry name" value="PROTEIN_KINASE_ST"/>
    <property type="match status" value="1"/>
</dbReference>
<dbReference type="GO" id="GO:0005524">
    <property type="term" value="F:ATP binding"/>
    <property type="evidence" value="ECO:0007669"/>
    <property type="project" value="UniProtKB-UniRule"/>
</dbReference>
<comment type="similarity">
    <text evidence="1">Belongs to the protein kinase superfamily. CK1 Ser/Thr protein kinase family. Casein kinase I subfamily.</text>
</comment>
<dbReference type="SMART" id="SM00220">
    <property type="entry name" value="S_TKc"/>
    <property type="match status" value="1"/>
</dbReference>
<evidence type="ECO:0000256" key="7">
    <source>
        <dbReference type="PROSITE-ProRule" id="PRU10141"/>
    </source>
</evidence>
<evidence type="ECO:0000256" key="2">
    <source>
        <dbReference type="ARBA" id="ARBA00012513"/>
    </source>
</evidence>
<dbReference type="InterPro" id="IPR000719">
    <property type="entry name" value="Prot_kinase_dom"/>
</dbReference>
<evidence type="ECO:0000259" key="10">
    <source>
        <dbReference type="PROSITE" id="PS50011"/>
    </source>
</evidence>
<dbReference type="Proteomes" id="UP000087171">
    <property type="component" value="Chromosome Ca5"/>
</dbReference>
<evidence type="ECO:0000256" key="9">
    <source>
        <dbReference type="SAM" id="MobiDB-lite"/>
    </source>
</evidence>
<keyword evidence="3" id="KW-0808">Transferase</keyword>
<dbReference type="AlphaFoldDB" id="A0A1S2YAC5"/>
<dbReference type="GO" id="GO:0004674">
    <property type="term" value="F:protein serine/threonine kinase activity"/>
    <property type="evidence" value="ECO:0007669"/>
    <property type="project" value="UniProtKB-KW"/>
</dbReference>
<dbReference type="STRING" id="3827.A0A1S2YAC5"/>
<gene>
    <name evidence="12" type="primary">LOC101501919</name>
</gene>
<dbReference type="PaxDb" id="3827-XP_004501171.1"/>
<dbReference type="PROSITE" id="PS50011">
    <property type="entry name" value="PROTEIN_KINASE_DOM"/>
    <property type="match status" value="1"/>
</dbReference>
<dbReference type="InterPro" id="IPR008271">
    <property type="entry name" value="Ser/Thr_kinase_AS"/>
</dbReference>
<dbReference type="InterPro" id="IPR050235">
    <property type="entry name" value="CK1_Ser-Thr_kinase"/>
</dbReference>
<dbReference type="Pfam" id="PF00069">
    <property type="entry name" value="Pkinase"/>
    <property type="match status" value="1"/>
</dbReference>
<evidence type="ECO:0000256" key="1">
    <source>
        <dbReference type="ARBA" id="ARBA00005926"/>
    </source>
</evidence>
<dbReference type="eggNOG" id="KOG1164">
    <property type="taxonomic scope" value="Eukaryota"/>
</dbReference>
<dbReference type="InterPro" id="IPR011009">
    <property type="entry name" value="Kinase-like_dom_sf"/>
</dbReference>
<dbReference type="RefSeq" id="XP_004501171.1">
    <property type="nucleotide sequence ID" value="XM_004501114.3"/>
</dbReference>
<evidence type="ECO:0000256" key="5">
    <source>
        <dbReference type="ARBA" id="ARBA00022777"/>
    </source>
</evidence>
<feature type="binding site" evidence="7">
    <location>
        <position position="38"/>
    </location>
    <ligand>
        <name>ATP</name>
        <dbReference type="ChEBI" id="CHEBI:30616"/>
    </ligand>
</feature>
<evidence type="ECO:0000256" key="6">
    <source>
        <dbReference type="ARBA" id="ARBA00022840"/>
    </source>
</evidence>